<dbReference type="InterPro" id="IPR002190">
    <property type="entry name" value="MHD_dom"/>
</dbReference>
<evidence type="ECO:0000256" key="1">
    <source>
        <dbReference type="SAM" id="MobiDB-lite"/>
    </source>
</evidence>
<dbReference type="Pfam" id="PF01454">
    <property type="entry name" value="MAGE"/>
    <property type="match status" value="1"/>
</dbReference>
<name>A0A0F8V3C2_9EURO</name>
<feature type="domain" description="MAGE" evidence="2">
    <location>
        <begin position="80"/>
        <end position="145"/>
    </location>
</feature>
<proteinExistence type="predicted"/>
<feature type="region of interest" description="Disordered" evidence="1">
    <location>
        <begin position="1"/>
        <end position="75"/>
    </location>
</feature>
<gene>
    <name evidence="3" type="ORF">ARAM_002513</name>
</gene>
<accession>A0A0F8V3C2</accession>
<dbReference type="STRING" id="308745.A0A0F8V3C2"/>
<evidence type="ECO:0000259" key="2">
    <source>
        <dbReference type="Pfam" id="PF01454"/>
    </source>
</evidence>
<dbReference type="PANTHER" id="PTHR11736">
    <property type="entry name" value="MELANOMA-ASSOCIATED ANTIGEN MAGE ANTIGEN"/>
    <property type="match status" value="1"/>
</dbReference>
<evidence type="ECO:0000313" key="3">
    <source>
        <dbReference type="EMBL" id="KKK17516.1"/>
    </source>
</evidence>
<dbReference type="AlphaFoldDB" id="A0A0F8V3C2"/>
<organism evidence="3 4">
    <name type="scientific">Aspergillus rambellii</name>
    <dbReference type="NCBI Taxonomy" id="308745"/>
    <lineage>
        <taxon>Eukaryota</taxon>
        <taxon>Fungi</taxon>
        <taxon>Dikarya</taxon>
        <taxon>Ascomycota</taxon>
        <taxon>Pezizomycotina</taxon>
        <taxon>Eurotiomycetes</taxon>
        <taxon>Eurotiomycetidae</taxon>
        <taxon>Eurotiales</taxon>
        <taxon>Aspergillaceae</taxon>
        <taxon>Aspergillus</taxon>
        <taxon>Aspergillus subgen. Nidulantes</taxon>
    </lineage>
</organism>
<dbReference type="Gene3D" id="1.10.10.1200">
    <property type="entry name" value="MAGE homology domain, winged helix WH1 motif"/>
    <property type="match status" value="1"/>
</dbReference>
<dbReference type="InterPro" id="IPR041898">
    <property type="entry name" value="MAGE_WH1"/>
</dbReference>
<evidence type="ECO:0000313" key="4">
    <source>
        <dbReference type="Proteomes" id="UP000034291"/>
    </source>
</evidence>
<dbReference type="PANTHER" id="PTHR11736:SF14">
    <property type="entry name" value="NSE3 HOMOLOG, SMC5-SMC6 COMPLEX COMPONENT"/>
    <property type="match status" value="1"/>
</dbReference>
<keyword evidence="4" id="KW-1185">Reference proteome</keyword>
<dbReference type="Proteomes" id="UP000034291">
    <property type="component" value="Unassembled WGS sequence"/>
</dbReference>
<feature type="compositionally biased region" description="Polar residues" evidence="1">
    <location>
        <begin position="29"/>
        <end position="42"/>
    </location>
</feature>
<comment type="caution">
    <text evidence="3">The sequence shown here is derived from an EMBL/GenBank/DDBJ whole genome shotgun (WGS) entry which is preliminary data.</text>
</comment>
<reference evidence="3 4" key="1">
    <citation type="submission" date="2015-02" db="EMBL/GenBank/DDBJ databases">
        <title>Draft Genome Sequences of Two Closely-Related Aflatoxigenic Aspergillus Species Obtained from the Cote d'Ivoire.</title>
        <authorList>
            <person name="Moore G.G."/>
            <person name="Beltz S.B."/>
            <person name="Mack B.M."/>
        </authorList>
    </citation>
    <scope>NUCLEOTIDE SEQUENCE [LARGE SCALE GENOMIC DNA]</scope>
    <source>
        <strain evidence="3 4">SRRC1468</strain>
    </source>
</reference>
<dbReference type="GO" id="GO:0006281">
    <property type="term" value="P:DNA repair"/>
    <property type="evidence" value="ECO:0007669"/>
    <property type="project" value="TreeGrafter"/>
</dbReference>
<sequence length="146" mass="16395">MALIRKRRAEPQYESSSDREEEADDSSSNPQPQASTRQNGSGHRQRRIRAEAGSSSEDDESAEEPGTNGPSSTDVMVKKLVRLALSSEYSRQPIRRVDISNKVLGEQGSRQFKMVFEAAQRVLESNFGMQLTELPGKEKVTIQQRR</sequence>
<dbReference type="EMBL" id="JZBS01002726">
    <property type="protein sequence ID" value="KKK17516.1"/>
    <property type="molecule type" value="Genomic_DNA"/>
</dbReference>
<feature type="non-terminal residue" evidence="3">
    <location>
        <position position="146"/>
    </location>
</feature>
<dbReference type="GO" id="GO:0005634">
    <property type="term" value="C:nucleus"/>
    <property type="evidence" value="ECO:0007669"/>
    <property type="project" value="TreeGrafter"/>
</dbReference>
<dbReference type="InterPro" id="IPR037445">
    <property type="entry name" value="MAGE"/>
</dbReference>
<protein>
    <recommendedName>
        <fullName evidence="2">MAGE domain-containing protein</fullName>
    </recommendedName>
</protein>